<dbReference type="Proteomes" id="UP000199379">
    <property type="component" value="Unassembled WGS sequence"/>
</dbReference>
<organism evidence="2 3">
    <name type="scientific">Cribrihabitans marinus</name>
    <dbReference type="NCBI Taxonomy" id="1227549"/>
    <lineage>
        <taxon>Bacteria</taxon>
        <taxon>Pseudomonadati</taxon>
        <taxon>Pseudomonadota</taxon>
        <taxon>Alphaproteobacteria</taxon>
        <taxon>Rhodobacterales</taxon>
        <taxon>Paracoccaceae</taxon>
        <taxon>Cribrihabitans</taxon>
    </lineage>
</organism>
<dbReference type="AlphaFoldDB" id="A0A1H7AWE8"/>
<name>A0A1H7AWE8_9RHOB</name>
<keyword evidence="3" id="KW-1185">Reference proteome</keyword>
<dbReference type="EMBL" id="FNYD01000006">
    <property type="protein sequence ID" value="SEJ69919.1"/>
    <property type="molecule type" value="Genomic_DNA"/>
</dbReference>
<evidence type="ECO:0000313" key="3">
    <source>
        <dbReference type="Proteomes" id="UP000199379"/>
    </source>
</evidence>
<evidence type="ECO:0000313" key="2">
    <source>
        <dbReference type="EMBL" id="SEJ69919.1"/>
    </source>
</evidence>
<proteinExistence type="predicted"/>
<reference evidence="2 3" key="1">
    <citation type="submission" date="2016-10" db="EMBL/GenBank/DDBJ databases">
        <authorList>
            <person name="de Groot N.N."/>
        </authorList>
    </citation>
    <scope>NUCLEOTIDE SEQUENCE [LARGE SCALE GENOMIC DNA]</scope>
    <source>
        <strain evidence="2 3">DSM 29340</strain>
    </source>
</reference>
<dbReference type="OrthoDB" id="7709588at2"/>
<accession>A0A1H7AWE8</accession>
<feature type="region of interest" description="Disordered" evidence="1">
    <location>
        <begin position="25"/>
        <end position="63"/>
    </location>
</feature>
<dbReference type="PROSITE" id="PS51257">
    <property type="entry name" value="PROKAR_LIPOPROTEIN"/>
    <property type="match status" value="1"/>
</dbReference>
<evidence type="ECO:0008006" key="4">
    <source>
        <dbReference type="Google" id="ProtNLM"/>
    </source>
</evidence>
<dbReference type="RefSeq" id="WP_092366989.1">
    <property type="nucleotide sequence ID" value="NZ_BMGV01000006.1"/>
</dbReference>
<gene>
    <name evidence="2" type="ORF">SAMN05444007_106197</name>
</gene>
<protein>
    <recommendedName>
        <fullName evidence="4">Lipoprotein</fullName>
    </recommendedName>
</protein>
<dbReference type="STRING" id="1227549.SAMN05444007_106197"/>
<sequence length="63" mass="6589">MTRYSIILLAGTLLLAAACDRGPNGYGTAPPGISQADWDAQQEARRQAKYKASQRPNPGGAGS</sequence>
<evidence type="ECO:0000256" key="1">
    <source>
        <dbReference type="SAM" id="MobiDB-lite"/>
    </source>
</evidence>